<sequence length="244" mass="26521">MEESPLPAKYVEKPDAESLVVQNGPRVYRCAVCEIFVKRSVKPTKGKIMKVKKETGSCLYSTGNTWTGPSGGRWMELDQASGEAGWALIYGPGFGLKGPALLDASDDAILSVQVFLLGSMDSGSEMQGVIWESLVRREATVGEVKASMAREVGLKPYCCVLSKDKPCLNGIPGSNGQRLPVDYMPELKDHKVMGDCGFEGGTAILLLVYVGDMPPDVPIQRKPLPKLRDARESRQRESQQLAVS</sequence>
<gene>
    <name evidence="2" type="ORF">AMON00008_LOCUS32350</name>
</gene>
<evidence type="ECO:0000256" key="1">
    <source>
        <dbReference type="SAM" id="MobiDB-lite"/>
    </source>
</evidence>
<feature type="region of interest" description="Disordered" evidence="1">
    <location>
        <begin position="219"/>
        <end position="244"/>
    </location>
</feature>
<reference evidence="2" key="1">
    <citation type="submission" date="2021-01" db="EMBL/GenBank/DDBJ databases">
        <authorList>
            <person name="Corre E."/>
            <person name="Pelletier E."/>
            <person name="Niang G."/>
            <person name="Scheremetjew M."/>
            <person name="Finn R."/>
            <person name="Kale V."/>
            <person name="Holt S."/>
            <person name="Cochrane G."/>
            <person name="Meng A."/>
            <person name="Brown T."/>
            <person name="Cohen L."/>
        </authorList>
    </citation>
    <scope>NUCLEOTIDE SEQUENCE</scope>
    <source>
        <strain evidence="2">CCMP3105</strain>
    </source>
</reference>
<dbReference type="EMBL" id="HBNR01046474">
    <property type="protein sequence ID" value="CAE4607991.1"/>
    <property type="molecule type" value="Transcribed_RNA"/>
</dbReference>
<protein>
    <submittedName>
        <fullName evidence="2">Uncharacterized protein</fullName>
    </submittedName>
</protein>
<evidence type="ECO:0000313" key="2">
    <source>
        <dbReference type="EMBL" id="CAE4607991.1"/>
    </source>
</evidence>
<feature type="compositionally biased region" description="Basic and acidic residues" evidence="1">
    <location>
        <begin position="226"/>
        <end position="237"/>
    </location>
</feature>
<organism evidence="2">
    <name type="scientific">Alexandrium monilatum</name>
    <dbReference type="NCBI Taxonomy" id="311494"/>
    <lineage>
        <taxon>Eukaryota</taxon>
        <taxon>Sar</taxon>
        <taxon>Alveolata</taxon>
        <taxon>Dinophyceae</taxon>
        <taxon>Gonyaulacales</taxon>
        <taxon>Pyrocystaceae</taxon>
        <taxon>Alexandrium</taxon>
    </lineage>
</organism>
<name>A0A7S4RAP8_9DINO</name>
<dbReference type="AlphaFoldDB" id="A0A7S4RAP8"/>
<accession>A0A7S4RAP8</accession>
<proteinExistence type="predicted"/>